<dbReference type="RefSeq" id="WP_275567535.1">
    <property type="nucleotide sequence ID" value="NZ_JARGYC010000027.1"/>
</dbReference>
<dbReference type="Proteomes" id="UP001220964">
    <property type="component" value="Unassembled WGS sequence"/>
</dbReference>
<keyword evidence="1" id="KW-1133">Transmembrane helix</keyword>
<evidence type="ECO:0000313" key="4">
    <source>
        <dbReference type="Proteomes" id="UP001220964"/>
    </source>
</evidence>
<evidence type="ECO:0000256" key="1">
    <source>
        <dbReference type="SAM" id="Phobius"/>
    </source>
</evidence>
<evidence type="ECO:0000259" key="2">
    <source>
        <dbReference type="Pfam" id="PF09976"/>
    </source>
</evidence>
<dbReference type="EMBL" id="JARGYC010000027">
    <property type="protein sequence ID" value="MDF0601394.1"/>
    <property type="molecule type" value="Genomic_DNA"/>
</dbReference>
<dbReference type="InterPro" id="IPR018704">
    <property type="entry name" value="SecYEG/CpoB_TPR"/>
</dbReference>
<comment type="caution">
    <text evidence="3">The sequence shown here is derived from an EMBL/GenBank/DDBJ whole genome shotgun (WGS) entry which is preliminary data.</text>
</comment>
<gene>
    <name evidence="3" type="ORF">P1J78_11680</name>
</gene>
<proteinExistence type="predicted"/>
<keyword evidence="1" id="KW-0812">Transmembrane</keyword>
<evidence type="ECO:0000313" key="3">
    <source>
        <dbReference type="EMBL" id="MDF0601394.1"/>
    </source>
</evidence>
<dbReference type="AlphaFoldDB" id="A0AAE3NTJ4"/>
<accession>A0AAE3NTJ4</accession>
<reference evidence="3" key="1">
    <citation type="submission" date="2023-03" db="EMBL/GenBank/DDBJ databases">
        <title>Multiphase analysis and comparison of six strains from genera Psychromarinibacter, Lutimaribacter, and Maritimibacter, including a novel species: Psychromarinibacter sediminicola sp. nov.</title>
        <authorList>
            <person name="Wang Y.-H."/>
            <person name="Ye M.-Q."/>
            <person name="Du Z.-J."/>
        </authorList>
    </citation>
    <scope>NUCLEOTIDE SEQUENCE</scope>
    <source>
        <strain evidence="3">C21-152</strain>
    </source>
</reference>
<keyword evidence="4" id="KW-1185">Reference proteome</keyword>
<protein>
    <submittedName>
        <fullName evidence="3">Tetratricopeptide repeat protein</fullName>
    </submittedName>
</protein>
<dbReference type="Pfam" id="PF09976">
    <property type="entry name" value="TPR_21"/>
    <property type="match status" value="1"/>
</dbReference>
<keyword evidence="1" id="KW-0472">Membrane</keyword>
<feature type="transmembrane region" description="Helical" evidence="1">
    <location>
        <begin position="27"/>
        <end position="44"/>
    </location>
</feature>
<feature type="domain" description="Ancillary SecYEG translocon subunit/Cell division coordinator CpoB TPR" evidence="2">
    <location>
        <begin position="23"/>
        <end position="167"/>
    </location>
</feature>
<organism evidence="3 4">
    <name type="scientific">Psychromarinibacter sediminicola</name>
    <dbReference type="NCBI Taxonomy" id="3033385"/>
    <lineage>
        <taxon>Bacteria</taxon>
        <taxon>Pseudomonadati</taxon>
        <taxon>Pseudomonadota</taxon>
        <taxon>Alphaproteobacteria</taxon>
        <taxon>Rhodobacterales</taxon>
        <taxon>Paracoccaceae</taxon>
        <taxon>Psychromarinibacter</taxon>
    </lineage>
</organism>
<sequence length="217" mass="23367">MHDSDSFIEEVSEAVRRDRLFGYFRKYGWIALVVVLLIVGGAAWREYSKAQQRAEAQAQGDRILAALDAEDAAARHEALAEIETGDGAQAVVEMLAGAEALAAGDPAAAAEALRAVEENAELDPVYRQMATLKRVMLMTSEMPPQERIDALAPLTTPGAAFRVLAEEQIALAEIEQGDREAALSRLRSLVEDTEATGALRQRANRLILALGGEPDAA</sequence>
<name>A0AAE3NTJ4_9RHOB</name>